<evidence type="ECO:0000256" key="3">
    <source>
        <dbReference type="HAMAP-Rule" id="MF_01487"/>
    </source>
</evidence>
<dbReference type="AlphaFoldDB" id="A0A0C1C5P1"/>
<keyword evidence="2 3" id="KW-0067">ATP-binding</keyword>
<accession>A0A0C1C5P1</accession>
<dbReference type="NCBIfam" id="TIGR01447">
    <property type="entry name" value="recD"/>
    <property type="match status" value="1"/>
</dbReference>
<dbReference type="EC" id="5.6.2.3" evidence="3"/>
<dbReference type="PATRIC" id="fig|83552.4.peg.2393"/>
<gene>
    <name evidence="3" type="primary">recD</name>
    <name evidence="5" type="ORF">DB43_AF00110</name>
</gene>
<reference evidence="5 6" key="1">
    <citation type="journal article" date="2014" name="Mol. Biol. Evol.">
        <title>Massive expansion of Ubiquitination-related gene families within the Chlamydiae.</title>
        <authorList>
            <person name="Domman D."/>
            <person name="Collingro A."/>
            <person name="Lagkouvardos I."/>
            <person name="Gehre L."/>
            <person name="Weinmaier T."/>
            <person name="Rattei T."/>
            <person name="Subtil A."/>
            <person name="Horn M."/>
        </authorList>
    </citation>
    <scope>NUCLEOTIDE SEQUENCE [LARGE SCALE GENOMIC DNA]</scope>
    <source>
        <strain evidence="5 6">OEW1</strain>
    </source>
</reference>
<protein>
    <recommendedName>
        <fullName evidence="3">RecBCD enzyme subunit RecD</fullName>
        <ecNumber evidence="3">5.6.2.3</ecNumber>
    </recommendedName>
    <alternativeName>
        <fullName evidence="3">DNA 5'-3' helicase subunit RecD</fullName>
    </alternativeName>
    <alternativeName>
        <fullName evidence="3">Exonuclease V subunit RecD</fullName>
        <shortName evidence="3">ExoV subunit RecD</shortName>
    </alternativeName>
    <alternativeName>
        <fullName evidence="3">Helicase/nuclease RecBCD subunit RecD</fullName>
    </alternativeName>
</protein>
<evidence type="ECO:0000256" key="2">
    <source>
        <dbReference type="ARBA" id="ARBA00022840"/>
    </source>
</evidence>
<name>A0A0C1C5P1_9BACT</name>
<feature type="domain" description="AAA+ ATPase" evidence="4">
    <location>
        <begin position="183"/>
        <end position="337"/>
    </location>
</feature>
<dbReference type="GO" id="GO:0009338">
    <property type="term" value="C:exodeoxyribonuclease V complex"/>
    <property type="evidence" value="ECO:0007669"/>
    <property type="project" value="InterPro"/>
</dbReference>
<dbReference type="Proteomes" id="UP000031307">
    <property type="component" value="Unassembled WGS sequence"/>
</dbReference>
<dbReference type="GO" id="GO:0008854">
    <property type="term" value="F:exodeoxyribonuclease V activity"/>
    <property type="evidence" value="ECO:0007669"/>
    <property type="project" value="InterPro"/>
</dbReference>
<dbReference type="InterPro" id="IPR027417">
    <property type="entry name" value="P-loop_NTPase"/>
</dbReference>
<keyword evidence="3" id="KW-0378">Hydrolase</keyword>
<dbReference type="InterPro" id="IPR027785">
    <property type="entry name" value="UvrD-like_helicase_C"/>
</dbReference>
<keyword evidence="3" id="KW-0238">DNA-binding</keyword>
<dbReference type="InterPro" id="IPR050534">
    <property type="entry name" value="Coronavir_polyprotein_1ab"/>
</dbReference>
<dbReference type="SMART" id="SM00382">
    <property type="entry name" value="AAA"/>
    <property type="match status" value="1"/>
</dbReference>
<dbReference type="GO" id="GO:0043139">
    <property type="term" value="F:5'-3' DNA helicase activity"/>
    <property type="evidence" value="ECO:0007669"/>
    <property type="project" value="UniProtKB-UniRule"/>
</dbReference>
<keyword evidence="1 3" id="KW-0547">Nucleotide-binding</keyword>
<keyword evidence="3" id="KW-0234">DNA repair</keyword>
<dbReference type="InterPro" id="IPR003593">
    <property type="entry name" value="AAA+_ATPase"/>
</dbReference>
<comment type="subunit">
    <text evidence="3">Heterotrimer of RecB, RecC and RecD. All subunits contribute to DNA-binding.</text>
</comment>
<comment type="caution">
    <text evidence="5">The sequence shown here is derived from an EMBL/GenBank/DDBJ whole genome shotgun (WGS) entry which is preliminary data.</text>
</comment>
<dbReference type="Gene3D" id="3.40.50.300">
    <property type="entry name" value="P-loop containing nucleotide triphosphate hydrolases"/>
    <property type="match status" value="3"/>
</dbReference>
<comment type="catalytic activity">
    <reaction evidence="3">
        <text>ATP + H2O = ADP + phosphate + H(+)</text>
        <dbReference type="Rhea" id="RHEA:13065"/>
        <dbReference type="ChEBI" id="CHEBI:15377"/>
        <dbReference type="ChEBI" id="CHEBI:15378"/>
        <dbReference type="ChEBI" id="CHEBI:30616"/>
        <dbReference type="ChEBI" id="CHEBI:43474"/>
        <dbReference type="ChEBI" id="CHEBI:456216"/>
        <dbReference type="EC" id="5.6.2.3"/>
    </reaction>
</comment>
<evidence type="ECO:0000313" key="6">
    <source>
        <dbReference type="Proteomes" id="UP000031307"/>
    </source>
</evidence>
<dbReference type="GO" id="GO:0003677">
    <property type="term" value="F:DNA binding"/>
    <property type="evidence" value="ECO:0007669"/>
    <property type="project" value="UniProtKB-UniRule"/>
</dbReference>
<keyword evidence="3" id="KW-0227">DNA damage</keyword>
<dbReference type="GO" id="GO:0000724">
    <property type="term" value="P:double-strand break repair via homologous recombination"/>
    <property type="evidence" value="ECO:0007669"/>
    <property type="project" value="UniProtKB-UniRule"/>
</dbReference>
<keyword evidence="3" id="KW-0347">Helicase</keyword>
<keyword evidence="3" id="KW-0413">Isomerase</keyword>
<dbReference type="GO" id="GO:0005524">
    <property type="term" value="F:ATP binding"/>
    <property type="evidence" value="ECO:0007669"/>
    <property type="project" value="UniProtKB-UniRule"/>
</dbReference>
<comment type="function">
    <text evidence="3">A helicase/nuclease that prepares dsDNA breaks (DSB) for recombinational DNA repair. Binds to DSBs and unwinds DNA via a highly rapid and processive ATP-dependent bidirectional helicase activity. Unwinds dsDNA until it encounters a Chi (crossover hotspot instigator) sequence from the 3' direction. Cuts ssDNA a few nucleotides 3' to the Chi site. The properties and activities of the enzyme are changed at Chi. The Chi-altered holoenzyme produces a long 3'-ssDNA overhang and facilitates RecA-binding to the ssDNA for homologous DNA recombination and repair. Holoenzyme degrades any linearized DNA that is unable to undergo homologous recombination. In the holoenzyme this subunit has ssDNA-dependent ATPase and 5'-3' helicase activity. When added to pre-assembled RecBC greatly stimulates nuclease activity and augments holoenzyme processivity. Negatively regulates the RecA-loading ability of RecBCD.</text>
</comment>
<evidence type="ECO:0000313" key="5">
    <source>
        <dbReference type="EMBL" id="KIA76505.1"/>
    </source>
</evidence>
<dbReference type="HAMAP" id="MF_01487">
    <property type="entry name" value="RecD"/>
    <property type="match status" value="1"/>
</dbReference>
<proteinExistence type="inferred from homology"/>
<keyword evidence="3" id="KW-0540">Nuclease</keyword>
<dbReference type="InterPro" id="IPR006344">
    <property type="entry name" value="RecD"/>
</dbReference>
<feature type="binding site" evidence="3">
    <location>
        <begin position="191"/>
        <end position="198"/>
    </location>
    <ligand>
        <name>ATP</name>
        <dbReference type="ChEBI" id="CHEBI:30616"/>
    </ligand>
</feature>
<dbReference type="CDD" id="cd17933">
    <property type="entry name" value="DEXSc_RecD-like"/>
    <property type="match status" value="1"/>
</dbReference>
<dbReference type="GO" id="GO:0017116">
    <property type="term" value="F:single-stranded DNA helicase activity"/>
    <property type="evidence" value="ECO:0007669"/>
    <property type="project" value="TreeGrafter"/>
</dbReference>
<dbReference type="Pfam" id="PF13245">
    <property type="entry name" value="AAA_19"/>
    <property type="match status" value="1"/>
</dbReference>
<comment type="miscellaneous">
    <text evidence="3">In the RecBCD complex, RecB has a slow 3'-5' helicase, an exonuclease activity and loads RecA onto ssDNA, RecD has a fast 5'-3' helicase activity, while RecC stimulates the ATPase and processivity of the RecB helicase and contributes to recognition of the Chi site.</text>
</comment>
<evidence type="ECO:0000259" key="4">
    <source>
        <dbReference type="SMART" id="SM00382"/>
    </source>
</evidence>
<dbReference type="SUPFAM" id="SSF52540">
    <property type="entry name" value="P-loop containing nucleoside triphosphate hydrolases"/>
    <property type="match status" value="1"/>
</dbReference>
<organism evidence="5 6">
    <name type="scientific">Parachlamydia acanthamoebae</name>
    <dbReference type="NCBI Taxonomy" id="83552"/>
    <lineage>
        <taxon>Bacteria</taxon>
        <taxon>Pseudomonadati</taxon>
        <taxon>Chlamydiota</taxon>
        <taxon>Chlamydiia</taxon>
        <taxon>Parachlamydiales</taxon>
        <taxon>Parachlamydiaceae</taxon>
        <taxon>Parachlamydia</taxon>
    </lineage>
</organism>
<sequence>MRFLCIARRKILMHKLVPHWSTLNALLELEILPYEAYAVAKLSVEHEAPAAFICHLLLSTQNGHLCTRIKQDVVSPSIDEVWIGEPHQKELIEPLLLHLLDLVKEAVQKRSDDLSQIIYRREHAYYLQKHWQQETLWINCVKKVLMPANQWIDSDAIQTEVSHLIDNQKLLPEQAQAILKAAQQNLLLICGGPGTGKTYTAGQLIKTLWNHLPPEKQKTFQIALAAPTGKAASNLQNSLAKATENLPNWEIPKAKTLHALLNIIPYKYAKKRSFSPLAADLILIDESSMIDLPMMIQLFSSLKPSAKLILLGDHHQLPAVGIGSPFRDLRTYMQNKSEYADQVVELKTCLRAELKGILDFAETVKSGDASGALTLLENAHLQGIEKVFLDEKMSLSNFYTFFLEKTAPFFSFDNIQNRSPEELLTVFNRVRILSPLRKGPFGIETLNHLLLERFMQNHSTLSPFVAPILLTKNDHKSELFNGEIGVLVRLQKNEGLQPGDYALFPCKAKDGSETIRRIPALLLPQFEYAYCLSVHKSQGSEFDQIFLMLPSGSEVFGREILYTAVTRAKKYLQIWTDPNTFTMTLKQTSKRLSSFVERMDDLAEPNHPS</sequence>
<evidence type="ECO:0000256" key="1">
    <source>
        <dbReference type="ARBA" id="ARBA00022741"/>
    </source>
</evidence>
<dbReference type="Pfam" id="PF13538">
    <property type="entry name" value="UvrD_C_2"/>
    <property type="match status" value="1"/>
</dbReference>
<dbReference type="EMBL" id="JSAM01000116">
    <property type="protein sequence ID" value="KIA76505.1"/>
    <property type="molecule type" value="Genomic_DNA"/>
</dbReference>
<keyword evidence="3" id="KW-0269">Exonuclease</keyword>
<dbReference type="CDD" id="cd18809">
    <property type="entry name" value="SF1_C_RecD"/>
    <property type="match status" value="1"/>
</dbReference>
<comment type="similarity">
    <text evidence="3">Belongs to the RecD family.</text>
</comment>
<dbReference type="PANTHER" id="PTHR43788">
    <property type="entry name" value="DNA2/NAM7 HELICASE FAMILY MEMBER"/>
    <property type="match status" value="1"/>
</dbReference>
<dbReference type="PANTHER" id="PTHR43788:SF6">
    <property type="entry name" value="DNA HELICASE B"/>
    <property type="match status" value="1"/>
</dbReference>